<proteinExistence type="predicted"/>
<dbReference type="KEGG" id="hdf:AArcSl_3042"/>
<evidence type="ECO:0000313" key="2">
    <source>
        <dbReference type="Proteomes" id="UP000263012"/>
    </source>
</evidence>
<dbReference type="Gene3D" id="3.40.50.2000">
    <property type="entry name" value="Glycogen Phosphorylase B"/>
    <property type="match status" value="1"/>
</dbReference>
<keyword evidence="2" id="KW-1185">Reference proteome</keyword>
<sequence>MDVGGIGSGTASVREVDCASLRDGNMARVAVVHNTLDFRGGADAVALSVCDALDADHRGSHDVDLFTIAETDPGELAPRFGLDVDVPVREPPWADRLAHAFGTATPWIGPQMAARSALVSQFFRRHADDYDLAVSTTNELSLPIPSVQYVHFPQFHLDRLPDRFDATPGRLDWLWSRLGAPTPGEIPEDVTLVANSAWTADAVEAVYGRSATIVYPPVRQVPDPIPWDERELGAVVVGRIAPDRRTLEAVDVVDRVRDRGHDLHLHVVGTAPRAYRQYVDRVRRAARNRSYVHVETDVPRDRLETLLRAHRYGLNVRPDESFGIGVAEFLAAGMIAFAPDAGGQREVLDGQSDRLFESRGEAVELLSTAIESGDRPEIPRDRFGPERFRTETRTLVADSLNRL</sequence>
<dbReference type="AlphaFoldDB" id="A0A343TNI1"/>
<organism evidence="1 2">
    <name type="scientific">Halalkaliarchaeum desulfuricum</name>
    <dbReference type="NCBI Taxonomy" id="2055893"/>
    <lineage>
        <taxon>Archaea</taxon>
        <taxon>Methanobacteriati</taxon>
        <taxon>Methanobacteriota</taxon>
        <taxon>Stenosarchaea group</taxon>
        <taxon>Halobacteria</taxon>
        <taxon>Halobacteriales</taxon>
        <taxon>Haloferacaceae</taxon>
        <taxon>Halalkaliarchaeum</taxon>
    </lineage>
</organism>
<name>A0A343TNI1_9EURY</name>
<dbReference type="GO" id="GO:0016020">
    <property type="term" value="C:membrane"/>
    <property type="evidence" value="ECO:0007669"/>
    <property type="project" value="TreeGrafter"/>
</dbReference>
<dbReference type="PANTHER" id="PTHR45919:SF1">
    <property type="entry name" value="GDP-MAN:MAN(3)GLCNAC(2)-PP-DOL ALPHA-1,2-MANNOSYLTRANSFERASE"/>
    <property type="match status" value="1"/>
</dbReference>
<dbReference type="GO" id="GO:0004377">
    <property type="term" value="F:GDP-Man:Man(3)GlcNAc(2)-PP-Dol alpha-1,2-mannosyltransferase activity"/>
    <property type="evidence" value="ECO:0007669"/>
    <property type="project" value="InterPro"/>
</dbReference>
<protein>
    <submittedName>
        <fullName evidence="1">Glycosyl transferase family 1</fullName>
    </submittedName>
</protein>
<gene>
    <name evidence="1" type="ORF">AArcSl_3042</name>
</gene>
<dbReference type="GO" id="GO:0006487">
    <property type="term" value="P:protein N-linked glycosylation"/>
    <property type="evidence" value="ECO:0007669"/>
    <property type="project" value="TreeGrafter"/>
</dbReference>
<dbReference type="InterPro" id="IPR038013">
    <property type="entry name" value="ALG11"/>
</dbReference>
<keyword evidence="1" id="KW-0808">Transferase</keyword>
<accession>A0A343TNI1</accession>
<evidence type="ECO:0000313" key="1">
    <source>
        <dbReference type="EMBL" id="AUX10653.1"/>
    </source>
</evidence>
<dbReference type="SUPFAM" id="SSF53756">
    <property type="entry name" value="UDP-Glycosyltransferase/glycogen phosphorylase"/>
    <property type="match status" value="1"/>
</dbReference>
<dbReference type="PANTHER" id="PTHR45919">
    <property type="entry name" value="GDP-MAN:MAN(3)GLCNAC(2)-PP-DOL ALPHA-1,2-MANNOSYLTRANSFERASE"/>
    <property type="match status" value="1"/>
</dbReference>
<dbReference type="Proteomes" id="UP000263012">
    <property type="component" value="Chromosome"/>
</dbReference>
<dbReference type="EMBL" id="CP025066">
    <property type="protein sequence ID" value="AUX10653.1"/>
    <property type="molecule type" value="Genomic_DNA"/>
</dbReference>
<reference evidence="2" key="1">
    <citation type="submission" date="2017-11" db="EMBL/GenBank/DDBJ databases">
        <title>Phenotypic and genomic properties of facultatively anaerobic sulfur-reducing natronoarchaea from hypersaline soda lakes.</title>
        <authorList>
            <person name="Sorokin D.Y."/>
            <person name="Kublanov I.V."/>
            <person name="Roman P."/>
            <person name="Sinninghe Damste J.S."/>
            <person name="Golyshin P.N."/>
            <person name="Rojo D."/>
            <person name="Ciordia S."/>
            <person name="Mena M.D.C."/>
            <person name="Ferrer M."/>
            <person name="Messina E."/>
            <person name="Smedile F."/>
            <person name="La Spada G."/>
            <person name="La Cono V."/>
            <person name="Yakimov M.M."/>
        </authorList>
    </citation>
    <scope>NUCLEOTIDE SEQUENCE [LARGE SCALE GENOMIC DNA]</scope>
    <source>
        <strain evidence="2">AArc-Sl</strain>
    </source>
</reference>
<dbReference type="Pfam" id="PF13692">
    <property type="entry name" value="Glyco_trans_1_4"/>
    <property type="match status" value="1"/>
</dbReference>